<dbReference type="InterPro" id="IPR050557">
    <property type="entry name" value="RTX_toxin/Mannuronan_C5-epim"/>
</dbReference>
<comment type="caution">
    <text evidence="4">The sequence shown here is derived from an EMBL/GenBank/DDBJ whole genome shotgun (WGS) entry which is preliminary data.</text>
</comment>
<dbReference type="GO" id="GO:0005509">
    <property type="term" value="F:calcium ion binding"/>
    <property type="evidence" value="ECO:0007669"/>
    <property type="project" value="InterPro"/>
</dbReference>
<accession>V4P1F0</accession>
<dbReference type="eggNOG" id="COG2931">
    <property type="taxonomic scope" value="Bacteria"/>
</dbReference>
<dbReference type="PANTHER" id="PTHR38340:SF1">
    <property type="entry name" value="S-LAYER PROTEIN"/>
    <property type="match status" value="1"/>
</dbReference>
<dbReference type="Gene3D" id="2.150.10.10">
    <property type="entry name" value="Serralysin-like metalloprotease, C-terminal"/>
    <property type="match status" value="6"/>
</dbReference>
<reference evidence="4 5" key="1">
    <citation type="journal article" date="2014" name="Nature">
        <title>Sequential evolution of bacterial morphology by co-option of a developmental regulator.</title>
        <authorList>
            <person name="Jiang C."/>
            <person name="Brown P.J."/>
            <person name="Ducret A."/>
            <person name="Brun Y.V."/>
        </authorList>
    </citation>
    <scope>NUCLEOTIDE SEQUENCE [LARGE SCALE GENOMIC DNA]</scope>
    <source>
        <strain evidence="4 5">DSM 16100</strain>
    </source>
</reference>
<evidence type="ECO:0000313" key="4">
    <source>
        <dbReference type="EMBL" id="ESQ87822.1"/>
    </source>
</evidence>
<dbReference type="PROSITE" id="PS00330">
    <property type="entry name" value="HEMOLYSIN_CALCIUM"/>
    <property type="match status" value="3"/>
</dbReference>
<dbReference type="GO" id="GO:0005576">
    <property type="term" value="C:extracellular region"/>
    <property type="evidence" value="ECO:0007669"/>
    <property type="project" value="UniProtKB-SubCell"/>
</dbReference>
<dbReference type="PANTHER" id="PTHR38340">
    <property type="entry name" value="S-LAYER PROTEIN"/>
    <property type="match status" value="1"/>
</dbReference>
<evidence type="ECO:0000256" key="3">
    <source>
        <dbReference type="SAM" id="MobiDB-lite"/>
    </source>
</evidence>
<dbReference type="PRINTS" id="PR00313">
    <property type="entry name" value="CABNDNGRPT"/>
</dbReference>
<feature type="region of interest" description="Disordered" evidence="3">
    <location>
        <begin position="2218"/>
        <end position="2239"/>
    </location>
</feature>
<dbReference type="InterPro" id="IPR001343">
    <property type="entry name" value="Hemolysn_Ca-bd"/>
</dbReference>
<evidence type="ECO:0000313" key="5">
    <source>
        <dbReference type="Proteomes" id="UP000017837"/>
    </source>
</evidence>
<dbReference type="SUPFAM" id="SSF51120">
    <property type="entry name" value="beta-Roll"/>
    <property type="match status" value="4"/>
</dbReference>
<evidence type="ECO:0000256" key="1">
    <source>
        <dbReference type="ARBA" id="ARBA00004613"/>
    </source>
</evidence>
<keyword evidence="5" id="KW-1185">Reference proteome</keyword>
<dbReference type="InterPro" id="IPR011049">
    <property type="entry name" value="Serralysin-like_metalloprot_C"/>
</dbReference>
<dbReference type="InterPro" id="IPR018511">
    <property type="entry name" value="Hemolysin-typ_Ca-bd_CS"/>
</dbReference>
<dbReference type="Pfam" id="PF00353">
    <property type="entry name" value="HemolysinCabind"/>
    <property type="match status" value="7"/>
</dbReference>
<evidence type="ECO:0000256" key="2">
    <source>
        <dbReference type="ARBA" id="ARBA00022525"/>
    </source>
</evidence>
<dbReference type="STRING" id="1121022.GCA_000376105_03663"/>
<feature type="compositionally biased region" description="Polar residues" evidence="3">
    <location>
        <begin position="2218"/>
        <end position="2228"/>
    </location>
</feature>
<dbReference type="Proteomes" id="UP000017837">
    <property type="component" value="Unassembled WGS sequence"/>
</dbReference>
<dbReference type="PATRIC" id="fig|1121022.4.peg.3429"/>
<dbReference type="RefSeq" id="WP_018083344.1">
    <property type="nucleotide sequence ID" value="NZ_AQWM01000029.1"/>
</dbReference>
<keyword evidence="2" id="KW-0964">Secreted</keyword>
<protein>
    <submittedName>
        <fullName evidence="4">Uncharacterized protein</fullName>
    </submittedName>
</protein>
<sequence length="2379" mass="249258">MGIKVKPMLKGIFDYTKIRRKMTSFLLAIEVAQKAATAYKADPSPAHLGDLVNAGKNLTTATVTFAKELDATGTIDGVIADSATLVSAATAIATDIEQINNSPNNPNNNLLMLDIGLNVARGGWAAIKIIAQFTPTGKGASLLIRSAKFVKNNKDFINYFDEGVAQFSEGIRTFNSYNKAIETTAGSVGADLIKSEDGVTVFVVGRHFAYNLEGGMQLDITSDDRGTADLSDDRNFLYVIDSKGKIISGFSVNYADYESAYADETATSVKRIYRTSTGQNLVEVEISKTTGLLNVKIGSQVVMSGVRDARIIKSKVTVTENGVPVIKDAIVVATPNSSTATGYITDANGVPTGATIIVGISKEGSVVGSAPLRDGRGFNPSSTTIQVGDVIGATLGNYLAGNDKLKGILYSSVLGEMGQRIAAGIKGTPQGIYNDASTQVRSSVLESFQLDVRQRMETAIVGTVSSMLAGQLATSLGLKGFGSELFTTVVSASTNAVIDKVIANLGANLKPFEGVFTASNLPGVENIKFGQVFGNALSSFIASKIASAIIQPINQAAVLLSAIGSAIGQIIGGPVGSFFGQVLGTFVGNLFGAKKPRVPSANAETVLQLPYARYELGAVTSANGGNTDLAQSMATSARDVLNGFIGRVTSGDDRPWVSNLNGVNTTQAYGHTGGQLYVKVNGTRKDVSSADEAVDFGSLAAIRNTKIVGGDIFMKRAILQSAAKDILTLGGDLQTAEDFDFYAKNKKLLNGYLLEGYKTRVLTATDQTFYDVSGNKVIADKLAGGQTLQATENSAYAANLTQFDRIAAILRNKNDEIFYVGSNKDIVDRMVRLGAPSVYSGSDTSIYNANKAVIDRIVSAILAKSLPSLIATDQAFYAGTNKALIDKISKSSLAPSDATIYLGNMAQFDRLTATAKAQTLSNPWIVTLQRATELKLDQFATSDFYGGMAGFLNSFGVNKNSGLYFEDANIALRAGSGAIISVKALGAVEGVFEELPQALNGPRSSDIKDGRFQNLSAGFWDVATDSTTAWGRGVNMQDWSGNGNDVLWVHMAGTTTNKVVDTYSDLIVSRAGATYEASVSAAQHRGFAGLFIQYLDENKNHLAWAQAGGSARESGSYQGDINNYNQLNVSSVAPPGTAYRRVMLRLMSTGGNEPYAFFTRPLTREVISNAAIPEWEDRGYSVYIDQVSKVGYSTSGSVSVANDFIDRSGRTSAVSLDDTGGDDIFLGGQGNDTLYGRAGWDWLDGGAGNDIIYGGADNDVLIGGLGSDNLYGDAGDDYLASIAGNDVLRGGDGNDTLVGGTGGDSIIGGNGNDTLLLAPDQAFNWYMGGSDFNFTDDATSNDAISAERFAVGVRYDLDLRPADWNTNADPSIANPNSRLAEVYNYVTGEWLTSNGLINIESGTGSAFADLIYGTTGANTLKGLSGRDTLDGRGGDDILEGGADADVLTGGAGSDTLSYEGSSEEVYVSLAGLSAIGGDAEGDSWSSIENLRGSKYSDELKGDANQNIIQGLSGHDWIIATGNGAVTQTFTTSYNYYLDVPILVPTGWSGGDIYDGGLGTDTVDYSEAASAVTAYLGTYSETTASQGSGSGGLATGHTYISIESIVGSDYNDALSAGAGAHSLEGGKGNDTLSGGTGADTYLFSRGDGSDTVTEDNGGSNTLKIARNLKYSDLYISTSGGSSGFLDVGIRGTAADKVRVTANFATLGNNKLKTLDIGGASQLDISQIAFQPSGSTDGNDTINGSTNSDWIMGYNGNDIISGSGSAWEDHGNIIIGGLGNDTITTYSGDDQFAYDRGDGADTITDTGGDDTLVFGATATADDVIFEVLGGDLYIGLKDTLDSSKTASQVADRVKIINGGTKTTVHTTIDYYQTDDSGYTWVYFSETITTVAFPTVEFVLAGGTSIDLRKSDIAWNATETWNYQSVYPIVLDLGGDGLDLSTVDGSNVIVQTAEGGLSKLGWVGPTDGILAVDRNGDGAINTLSEISFAQDKKGATSDLEGLKTWDSNGDSLLNRSDESFDKILLWVDANQNGRSTPQELKTLTEAGIAAIDLNGVATGYTQAMTIDNFVQNTMKFIWADGQQGDAYDVALARHVLGSNGIYAGDYQAEWGAGNSDGKLGRLLNDPATAAKAARIVGKKALLDQIGASYQEVKAKAQVDFSDNDHLDAKIIERWEKMNKSEQAAWLSGQASNVGDRVRLLSSSQARLVTVQQAENATASLSGHIASSSQNAEIKPARPANEGAVPAQLNNDAKFANQPVNAQSLVASAPDTSPIKPVETSSSHRTAWWNGESSQGGTAPGASLADLLSIMGQEPVAPGNLLDFQDTLPQQQLLLRQSMAAFGGTSGGTAAVWNRDGAAAQTSLAASSGVQNSWPAGIGIAAA</sequence>
<name>V4P1F0_9CAUL</name>
<dbReference type="EMBL" id="AWGB01000041">
    <property type="protein sequence ID" value="ESQ87822.1"/>
    <property type="molecule type" value="Genomic_DNA"/>
</dbReference>
<comment type="subcellular location">
    <subcellularLocation>
        <location evidence="1">Secreted</location>
    </subcellularLocation>
</comment>
<organism evidence="4 5">
    <name type="scientific">Asticcacaulis benevestitus DSM 16100 = ATCC BAA-896</name>
    <dbReference type="NCBI Taxonomy" id="1121022"/>
    <lineage>
        <taxon>Bacteria</taxon>
        <taxon>Pseudomonadati</taxon>
        <taxon>Pseudomonadota</taxon>
        <taxon>Alphaproteobacteria</taxon>
        <taxon>Caulobacterales</taxon>
        <taxon>Caulobacteraceae</taxon>
        <taxon>Asticcacaulis</taxon>
    </lineage>
</organism>
<gene>
    <name evidence="4" type="ORF">ABENE_16855</name>
</gene>
<proteinExistence type="predicted"/>